<feature type="coiled-coil region" evidence="1">
    <location>
        <begin position="224"/>
        <end position="317"/>
    </location>
</feature>
<reference evidence="3" key="1">
    <citation type="journal article" date="2021" name="PeerJ">
        <title>Extensive microbial diversity within the chicken gut microbiome revealed by metagenomics and culture.</title>
        <authorList>
            <person name="Gilroy R."/>
            <person name="Ravi A."/>
            <person name="Getino M."/>
            <person name="Pursley I."/>
            <person name="Horton D.L."/>
            <person name="Alikhan N.F."/>
            <person name="Baker D."/>
            <person name="Gharbi K."/>
            <person name="Hall N."/>
            <person name="Watson M."/>
            <person name="Adriaenssens E.M."/>
            <person name="Foster-Nyarko E."/>
            <person name="Jarju S."/>
            <person name="Secka A."/>
            <person name="Antonio M."/>
            <person name="Oren A."/>
            <person name="Chaudhuri R.R."/>
            <person name="La Ragione R."/>
            <person name="Hildebrand F."/>
            <person name="Pallen M.J."/>
        </authorList>
    </citation>
    <scope>NUCLEOTIDE SEQUENCE</scope>
    <source>
        <strain evidence="3">CHK196-3914</strain>
    </source>
</reference>
<feature type="domain" description="Endonuclease GajA/Old nuclease/RecF-like AAA" evidence="2">
    <location>
        <begin position="5"/>
        <end position="318"/>
    </location>
</feature>
<dbReference type="SUPFAM" id="SSF52540">
    <property type="entry name" value="P-loop containing nucleoside triphosphate hydrolases"/>
    <property type="match status" value="1"/>
</dbReference>
<dbReference type="InterPro" id="IPR041685">
    <property type="entry name" value="AAA_GajA/Old/RecF-like"/>
</dbReference>
<accession>A0A9D2GB25</accession>
<evidence type="ECO:0000256" key="1">
    <source>
        <dbReference type="SAM" id="Coils"/>
    </source>
</evidence>
<reference evidence="3" key="2">
    <citation type="submission" date="2021-04" db="EMBL/GenBank/DDBJ databases">
        <authorList>
            <person name="Gilroy R."/>
        </authorList>
    </citation>
    <scope>NUCLEOTIDE SEQUENCE</scope>
    <source>
        <strain evidence="3">CHK196-3914</strain>
    </source>
</reference>
<dbReference type="Gene3D" id="3.40.50.300">
    <property type="entry name" value="P-loop containing nucleotide triphosphate hydrolases"/>
    <property type="match status" value="1"/>
</dbReference>
<evidence type="ECO:0000313" key="3">
    <source>
        <dbReference type="EMBL" id="HIZ75416.1"/>
    </source>
</evidence>
<dbReference type="EMBL" id="DXAY01000218">
    <property type="protein sequence ID" value="HIZ75416.1"/>
    <property type="molecule type" value="Genomic_DNA"/>
</dbReference>
<keyword evidence="1" id="KW-0175">Coiled coil</keyword>
<name>A0A9D2GB25_9FIRM</name>
<sequence>MESIKINKLEIENVKRIKAVKIEPTANGLTIVGGNNNQGKTSVLDSIAWALGGEKYRPSKTQREGSTIPPTLHIVMSNGLIVERKGKNSSLKVTDPSGNKGGQQLLNEFVEQLALDLPKFMESSGKEKAQTLLKIIGVGDQLEDLDKKEKELYNSRLSIGQIADRKKKFADEQPYYPDAPKELISPSELIRQQQEILARNGENQRKRERLNEITMNKHRVFDDIGRLDEQIATLQKQKKQLTEEYNQAVRDEETAQKTVLELQDESTAELEASLANIEEINRKVRANMDKDKAEDDALDYKNQYNALTAEIDKTRQAKTALLQAAELPLPELSVKDGELIYKGQQWDNMSGSDRLKVSTAIVRKLNPKCGFVLLDKLEQMDRETLNEFGQWLEQEGLQAIATRVSTGDECSIIIEDGYVKDAEPSSSEAPQNKKWKAGVF</sequence>
<evidence type="ECO:0000259" key="2">
    <source>
        <dbReference type="Pfam" id="PF13175"/>
    </source>
</evidence>
<dbReference type="AlphaFoldDB" id="A0A9D2GB25"/>
<dbReference type="InterPro" id="IPR027417">
    <property type="entry name" value="P-loop_NTPase"/>
</dbReference>
<gene>
    <name evidence="3" type="ORF">H9723_09295</name>
</gene>
<protein>
    <submittedName>
        <fullName evidence="3">AAA family ATPase</fullName>
    </submittedName>
</protein>
<dbReference type="Proteomes" id="UP000824116">
    <property type="component" value="Unassembled WGS sequence"/>
</dbReference>
<evidence type="ECO:0000313" key="4">
    <source>
        <dbReference type="Proteomes" id="UP000824116"/>
    </source>
</evidence>
<proteinExistence type="predicted"/>
<dbReference type="Pfam" id="PF13175">
    <property type="entry name" value="AAA_15"/>
    <property type="match status" value="1"/>
</dbReference>
<comment type="caution">
    <text evidence="3">The sequence shown here is derived from an EMBL/GenBank/DDBJ whole genome shotgun (WGS) entry which is preliminary data.</text>
</comment>
<organism evidence="3 4">
    <name type="scientific">Candidatus Mediterraneibacter stercoravium</name>
    <dbReference type="NCBI Taxonomy" id="2838685"/>
    <lineage>
        <taxon>Bacteria</taxon>
        <taxon>Bacillati</taxon>
        <taxon>Bacillota</taxon>
        <taxon>Clostridia</taxon>
        <taxon>Lachnospirales</taxon>
        <taxon>Lachnospiraceae</taxon>
        <taxon>Mediterraneibacter</taxon>
    </lineage>
</organism>